<organism evidence="1 2">
    <name type="scientific">Acropora cervicornis</name>
    <name type="common">Staghorn coral</name>
    <dbReference type="NCBI Taxonomy" id="6130"/>
    <lineage>
        <taxon>Eukaryota</taxon>
        <taxon>Metazoa</taxon>
        <taxon>Cnidaria</taxon>
        <taxon>Anthozoa</taxon>
        <taxon>Hexacorallia</taxon>
        <taxon>Scleractinia</taxon>
        <taxon>Astrocoeniina</taxon>
        <taxon>Acroporidae</taxon>
        <taxon>Acropora</taxon>
    </lineage>
</organism>
<comment type="caution">
    <text evidence="1">The sequence shown here is derived from an EMBL/GenBank/DDBJ whole genome shotgun (WGS) entry which is preliminary data.</text>
</comment>
<protein>
    <submittedName>
        <fullName evidence="1">Uncharacterized protein</fullName>
    </submittedName>
</protein>
<dbReference type="AlphaFoldDB" id="A0AAD9VDC6"/>
<accession>A0AAD9VDC6</accession>
<evidence type="ECO:0000313" key="1">
    <source>
        <dbReference type="EMBL" id="KAK2570393.1"/>
    </source>
</evidence>
<sequence length="89" mass="10268">MMYSAFKLRFEPYLFLLTDKMTTEFGNSPFLPHVPMSFPRGVKVKSRRPDIVANSETHAPVRSKTLILLPNCWYTSRQQFIGSAAMRRG</sequence>
<dbReference type="EMBL" id="JARQWQ010000008">
    <property type="protein sequence ID" value="KAK2570393.1"/>
    <property type="molecule type" value="Genomic_DNA"/>
</dbReference>
<gene>
    <name evidence="1" type="ORF">P5673_005197</name>
</gene>
<reference evidence="1" key="1">
    <citation type="journal article" date="2023" name="G3 (Bethesda)">
        <title>Whole genome assembly and annotation of the endangered Caribbean coral Acropora cervicornis.</title>
        <authorList>
            <person name="Selwyn J.D."/>
            <person name="Vollmer S.V."/>
        </authorList>
    </citation>
    <scope>NUCLEOTIDE SEQUENCE</scope>
    <source>
        <strain evidence="1">K2</strain>
    </source>
</reference>
<dbReference type="Proteomes" id="UP001249851">
    <property type="component" value="Unassembled WGS sequence"/>
</dbReference>
<name>A0AAD9VDC6_ACRCE</name>
<evidence type="ECO:0000313" key="2">
    <source>
        <dbReference type="Proteomes" id="UP001249851"/>
    </source>
</evidence>
<keyword evidence="2" id="KW-1185">Reference proteome</keyword>
<reference evidence="1" key="2">
    <citation type="journal article" date="2023" name="Science">
        <title>Genomic signatures of disease resistance in endangered staghorn corals.</title>
        <authorList>
            <person name="Vollmer S.V."/>
            <person name="Selwyn J.D."/>
            <person name="Despard B.A."/>
            <person name="Roesel C.L."/>
        </authorList>
    </citation>
    <scope>NUCLEOTIDE SEQUENCE</scope>
    <source>
        <strain evidence="1">K2</strain>
    </source>
</reference>
<proteinExistence type="predicted"/>